<proteinExistence type="predicted"/>
<organism evidence="2">
    <name type="scientific">Lygus hesperus</name>
    <name type="common">Western plant bug</name>
    <dbReference type="NCBI Taxonomy" id="30085"/>
    <lineage>
        <taxon>Eukaryota</taxon>
        <taxon>Metazoa</taxon>
        <taxon>Ecdysozoa</taxon>
        <taxon>Arthropoda</taxon>
        <taxon>Hexapoda</taxon>
        <taxon>Insecta</taxon>
        <taxon>Pterygota</taxon>
        <taxon>Neoptera</taxon>
        <taxon>Paraneoptera</taxon>
        <taxon>Hemiptera</taxon>
        <taxon>Heteroptera</taxon>
        <taxon>Panheteroptera</taxon>
        <taxon>Cimicomorpha</taxon>
        <taxon>Miridae</taxon>
        <taxon>Mirini</taxon>
        <taxon>Lygus</taxon>
    </lineage>
</organism>
<evidence type="ECO:0000313" key="2">
    <source>
        <dbReference type="EMBL" id="JAQ05780.1"/>
    </source>
</evidence>
<name>A0A146LH15_LYGHE</name>
<feature type="non-terminal residue" evidence="2">
    <location>
        <position position="1"/>
    </location>
</feature>
<reference evidence="2" key="1">
    <citation type="journal article" date="2016" name="Gigascience">
        <title>De novo construction of an expanded transcriptome assembly for the western tarnished plant bug, Lygus hesperus.</title>
        <authorList>
            <person name="Tassone E.E."/>
            <person name="Geib S.M."/>
            <person name="Hall B."/>
            <person name="Fabrick J.A."/>
            <person name="Brent C.S."/>
            <person name="Hull J.J."/>
        </authorList>
    </citation>
    <scope>NUCLEOTIDE SEQUENCE</scope>
</reference>
<feature type="region of interest" description="Disordered" evidence="1">
    <location>
        <begin position="31"/>
        <end position="173"/>
    </location>
</feature>
<sequence>DGPPPRPHINHDEMYEEDRFMRRDCADEFMDEPMGMRDDFPPPMPHMRGPPGFGPGMGHGPGPGMGPGILGPGPPGMGPGLRPNRPEFWGPPRPMRGAGPDGFFPRGRPPGPPKFLPRGQHLRGPRPPGPHWKDGPRPNFQPRFDGPPDYFRGPPGPPGHFEDPPHHPRHRRR</sequence>
<gene>
    <name evidence="2" type="ORF">g.8717</name>
</gene>
<accession>A0A146LH15</accession>
<feature type="non-terminal residue" evidence="2">
    <location>
        <position position="173"/>
    </location>
</feature>
<evidence type="ECO:0000256" key="1">
    <source>
        <dbReference type="SAM" id="MobiDB-lite"/>
    </source>
</evidence>
<feature type="compositionally biased region" description="Gly residues" evidence="1">
    <location>
        <begin position="54"/>
        <end position="71"/>
    </location>
</feature>
<dbReference type="EMBL" id="GDHC01012849">
    <property type="protein sequence ID" value="JAQ05780.1"/>
    <property type="molecule type" value="Transcribed_RNA"/>
</dbReference>
<protein>
    <submittedName>
        <fullName evidence="2">Uncharacterized protein</fullName>
    </submittedName>
</protein>
<dbReference type="AlphaFoldDB" id="A0A146LH15"/>
<feature type="compositionally biased region" description="Low complexity" evidence="1">
    <location>
        <begin position="96"/>
        <end position="106"/>
    </location>
</feature>